<name>A0A6J7QLX3_9ZZZZ</name>
<dbReference type="CDD" id="cd21123">
    <property type="entry name" value="SPASM_MftC-like"/>
    <property type="match status" value="1"/>
</dbReference>
<accession>A0A6J7QLX3</accession>
<reference evidence="1" key="1">
    <citation type="submission" date="2020-05" db="EMBL/GenBank/DDBJ databases">
        <authorList>
            <person name="Chiriac C."/>
            <person name="Salcher M."/>
            <person name="Ghai R."/>
            <person name="Kavagutti S V."/>
        </authorList>
    </citation>
    <scope>NUCLEOTIDE SEQUENCE</scope>
</reference>
<evidence type="ECO:0000313" key="1">
    <source>
        <dbReference type="EMBL" id="CAB5017985.1"/>
    </source>
</evidence>
<dbReference type="InterPro" id="IPR050377">
    <property type="entry name" value="Radical_SAM_PqqE_MftC-like"/>
</dbReference>
<dbReference type="SUPFAM" id="SSF102114">
    <property type="entry name" value="Radical SAM enzymes"/>
    <property type="match status" value="1"/>
</dbReference>
<dbReference type="PANTHER" id="PTHR11228:SF34">
    <property type="entry name" value="TUNGSTEN-CONTAINING ALDEHYDE FERREDOXIN OXIDOREDUCTASE COFACTOR MODIFYING PROTEIN"/>
    <property type="match status" value="1"/>
</dbReference>
<organism evidence="1">
    <name type="scientific">freshwater metagenome</name>
    <dbReference type="NCBI Taxonomy" id="449393"/>
    <lineage>
        <taxon>unclassified sequences</taxon>
        <taxon>metagenomes</taxon>
        <taxon>ecological metagenomes</taxon>
    </lineage>
</organism>
<proteinExistence type="predicted"/>
<dbReference type="AlphaFoldDB" id="A0A6J7QLX3"/>
<gene>
    <name evidence="1" type="ORF">UFOPK3931_03184</name>
</gene>
<dbReference type="Gene3D" id="3.20.20.70">
    <property type="entry name" value="Aldolase class I"/>
    <property type="match status" value="1"/>
</dbReference>
<dbReference type="InterPro" id="IPR058240">
    <property type="entry name" value="rSAM_sf"/>
</dbReference>
<dbReference type="EMBL" id="CAFBOL010000146">
    <property type="protein sequence ID" value="CAB5017985.1"/>
    <property type="molecule type" value="Genomic_DNA"/>
</dbReference>
<sequence>MQQLGPPTTESKAHTKGTRDGRGIVFVSATGDITPAGFLPIVLGNVRTHDIVDVYRDHPLLQQIRAAEFGGKCGTCDYSELCGGSRSRAYASTGDPLAEDPACAYIPAA</sequence>
<dbReference type="InterPro" id="IPR013785">
    <property type="entry name" value="Aldolase_TIM"/>
</dbReference>
<dbReference type="PANTHER" id="PTHR11228">
    <property type="entry name" value="RADICAL SAM DOMAIN PROTEIN"/>
    <property type="match status" value="1"/>
</dbReference>
<protein>
    <submittedName>
        <fullName evidence="1">Unannotated protein</fullName>
    </submittedName>
</protein>